<keyword evidence="5" id="KW-1185">Reference proteome</keyword>
<dbReference type="EMBL" id="AP019307">
    <property type="protein sequence ID" value="BBH18519.1"/>
    <property type="molecule type" value="Genomic_DNA"/>
</dbReference>
<dbReference type="PROSITE" id="PS50977">
    <property type="entry name" value="HTH_TETR_2"/>
    <property type="match status" value="1"/>
</dbReference>
<dbReference type="RefSeq" id="WP_164512603.1">
    <property type="nucleotide sequence ID" value="NZ_AP019307.1"/>
</dbReference>
<organism evidence="4 5">
    <name type="scientific">Nocardioides baekrokdamisoli</name>
    <dbReference type="NCBI Taxonomy" id="1804624"/>
    <lineage>
        <taxon>Bacteria</taxon>
        <taxon>Bacillati</taxon>
        <taxon>Actinomycetota</taxon>
        <taxon>Actinomycetes</taxon>
        <taxon>Propionibacteriales</taxon>
        <taxon>Nocardioidaceae</taxon>
        <taxon>Nocardioides</taxon>
    </lineage>
</organism>
<dbReference type="SUPFAM" id="SSF46689">
    <property type="entry name" value="Homeodomain-like"/>
    <property type="match status" value="1"/>
</dbReference>
<protein>
    <recommendedName>
        <fullName evidence="3">HTH tetR-type domain-containing protein</fullName>
    </recommendedName>
</protein>
<feature type="DNA-binding region" description="H-T-H motif" evidence="2">
    <location>
        <begin position="32"/>
        <end position="51"/>
    </location>
</feature>
<dbReference type="GO" id="GO:0003677">
    <property type="term" value="F:DNA binding"/>
    <property type="evidence" value="ECO:0007669"/>
    <property type="project" value="UniProtKB-UniRule"/>
</dbReference>
<dbReference type="InterPro" id="IPR009057">
    <property type="entry name" value="Homeodomain-like_sf"/>
</dbReference>
<reference evidence="4 5" key="1">
    <citation type="submission" date="2018-11" db="EMBL/GenBank/DDBJ databases">
        <title>Complete genome sequence of Nocardioides baekrokdamisoli strain KCTC 39748.</title>
        <authorList>
            <person name="Kang S.W."/>
            <person name="Lee K.C."/>
            <person name="Kim K.K."/>
            <person name="Kim J.S."/>
            <person name="Kim D.S."/>
            <person name="Ko S.H."/>
            <person name="Yang S.H."/>
            <person name="Shin Y.K."/>
            <person name="Lee J.S."/>
        </authorList>
    </citation>
    <scope>NUCLEOTIDE SEQUENCE [LARGE SCALE GENOMIC DNA]</scope>
    <source>
        <strain evidence="4 5">KCTC 39748</strain>
    </source>
</reference>
<feature type="domain" description="HTH tetR-type" evidence="3">
    <location>
        <begin position="11"/>
        <end position="69"/>
    </location>
</feature>
<keyword evidence="1 2" id="KW-0238">DNA-binding</keyword>
<proteinExistence type="predicted"/>
<dbReference type="Proteomes" id="UP000271573">
    <property type="component" value="Chromosome"/>
</dbReference>
<evidence type="ECO:0000259" key="3">
    <source>
        <dbReference type="PROSITE" id="PS50977"/>
    </source>
</evidence>
<evidence type="ECO:0000313" key="4">
    <source>
        <dbReference type="EMBL" id="BBH18519.1"/>
    </source>
</evidence>
<name>A0A3G9J677_9ACTN</name>
<dbReference type="Gene3D" id="1.10.357.10">
    <property type="entry name" value="Tetracycline Repressor, domain 2"/>
    <property type="match status" value="1"/>
</dbReference>
<sequence length="190" mass="20806">MTHASTEELALDTRTRLLHGALDCIRRGARVSFADVARSSGVARQTIYAYFPDRDSLTNAAVDFAAIQVTRDVIARTESCDSAADALVEALVAFYLAAKTDPAVGQVVAMTLHPRTADRGTIPSEAMRLVRSFVRPRLVIGRSDAELDEVAEVFLRYLLSVLAYSSTNTETVESLRTFLQRRMVPALGLD</sequence>
<gene>
    <name evidence="4" type="ORF">Back2_28060</name>
</gene>
<dbReference type="AlphaFoldDB" id="A0A3G9J677"/>
<dbReference type="Pfam" id="PF00440">
    <property type="entry name" value="TetR_N"/>
    <property type="match status" value="1"/>
</dbReference>
<dbReference type="KEGG" id="nbe:Back2_28060"/>
<dbReference type="InterPro" id="IPR001647">
    <property type="entry name" value="HTH_TetR"/>
</dbReference>
<evidence type="ECO:0000313" key="5">
    <source>
        <dbReference type="Proteomes" id="UP000271573"/>
    </source>
</evidence>
<evidence type="ECO:0000256" key="2">
    <source>
        <dbReference type="PROSITE-ProRule" id="PRU00335"/>
    </source>
</evidence>
<evidence type="ECO:0000256" key="1">
    <source>
        <dbReference type="ARBA" id="ARBA00023125"/>
    </source>
</evidence>
<accession>A0A3G9J677</accession>